<dbReference type="OrthoDB" id="20729at2759"/>
<evidence type="ECO:0000313" key="3">
    <source>
        <dbReference type="Proteomes" id="UP000694843"/>
    </source>
</evidence>
<sequence length="661" mass="68229">MKTATALLLICLLGTSARGDDSAEDSGEVITVLASEPEPVVTVYSEAEQPSKPQPVEMVVPGFTQPQYFSTSTYHALRQYFPALFAALGQRSAPFTSRLAFETPTGTFGANAGNYFRQVLPVGSVSNNLGAAAAQGGGVVGYKQPVSASQQQYYVGIDQNQAGFQSRPGQQASVGVPLPISSVYPFTSVSAISPQYVTRPTSTQQGFSVPVRGTLASLDFGQVFPAYDSNSIASGVQSSLSHRLTQALGQRFGASQPLIGQPGSLAQKPSFSQSFAGQPSAVGQSVFGQNFAVKQSDYGQSPLFGSSGFGQATAAGQSSFVQPSVTGQQGATFGQPAVIGQQVAFGLSQLGQTFANRKPTPFGQQASFTAQTQGFGTQPMFAEQPTLVQSPGFGQQSTFAQHSVAGQQSGFGQHSTFAQPSVAGQQSGFGQQSTFAQPSVAGQQPGFGLQSTFAQPSVAGQQPGFGQQSTFAQPSVSGQQPGFGQQSTFAQPSVAGQQPGFGQQSTFAQPSLTGQTSTFGQQTLAGQQPGSGVSTSQGSSSPVQPTFFGQSATLSSGSQFQTTGQTSGFAAQPGSQSPQPVQSNQPTFGVQRAEGVGFNEEPPQFIGVDESSGAVPQDLATFKTNVAEVLQGYDYSAPSDRATFSAGANFGDAPDVSVFDH</sequence>
<dbReference type="RefSeq" id="XP_018017894.1">
    <property type="nucleotide sequence ID" value="XM_018162405.2"/>
</dbReference>
<feature type="compositionally biased region" description="Low complexity" evidence="1">
    <location>
        <begin position="423"/>
        <end position="437"/>
    </location>
</feature>
<feature type="compositionally biased region" description="Polar residues" evidence="1">
    <location>
        <begin position="404"/>
        <end position="419"/>
    </location>
</feature>
<organism evidence="3 4">
    <name type="scientific">Hyalella azteca</name>
    <name type="common">Amphipod</name>
    <dbReference type="NCBI Taxonomy" id="294128"/>
    <lineage>
        <taxon>Eukaryota</taxon>
        <taxon>Metazoa</taxon>
        <taxon>Ecdysozoa</taxon>
        <taxon>Arthropoda</taxon>
        <taxon>Crustacea</taxon>
        <taxon>Multicrustacea</taxon>
        <taxon>Malacostraca</taxon>
        <taxon>Eumalacostraca</taxon>
        <taxon>Peracarida</taxon>
        <taxon>Amphipoda</taxon>
        <taxon>Senticaudata</taxon>
        <taxon>Talitrida</taxon>
        <taxon>Talitroidea</taxon>
        <taxon>Hyalellidae</taxon>
        <taxon>Hyalella</taxon>
    </lineage>
</organism>
<evidence type="ECO:0000313" key="4">
    <source>
        <dbReference type="RefSeq" id="XP_018017894.1"/>
    </source>
</evidence>
<dbReference type="Proteomes" id="UP000694843">
    <property type="component" value="Unplaced"/>
</dbReference>
<dbReference type="KEGG" id="hazt:108674455"/>
<evidence type="ECO:0000256" key="1">
    <source>
        <dbReference type="SAM" id="MobiDB-lite"/>
    </source>
</evidence>
<evidence type="ECO:0000256" key="2">
    <source>
        <dbReference type="SAM" id="SignalP"/>
    </source>
</evidence>
<feature type="signal peptide" evidence="2">
    <location>
        <begin position="1"/>
        <end position="19"/>
    </location>
</feature>
<feature type="compositionally biased region" description="Low complexity" evidence="1">
    <location>
        <begin position="526"/>
        <end position="546"/>
    </location>
</feature>
<reference evidence="4" key="1">
    <citation type="submission" date="2025-08" db="UniProtKB">
        <authorList>
            <consortium name="RefSeq"/>
        </authorList>
    </citation>
    <scope>IDENTIFICATION</scope>
    <source>
        <tissue evidence="4">Whole organism</tissue>
    </source>
</reference>
<dbReference type="GeneID" id="108674455"/>
<feature type="compositionally biased region" description="Low complexity" evidence="1">
    <location>
        <begin position="572"/>
        <end position="586"/>
    </location>
</feature>
<keyword evidence="2" id="KW-0732">Signal</keyword>
<protein>
    <submittedName>
        <fullName evidence="4">Glutenin, high molecular weight subunit PW212-like isoform X1</fullName>
    </submittedName>
</protein>
<feature type="compositionally biased region" description="Polar residues" evidence="1">
    <location>
        <begin position="547"/>
        <end position="569"/>
    </location>
</feature>
<feature type="chain" id="PRO_5034545419" evidence="2">
    <location>
        <begin position="20"/>
        <end position="661"/>
    </location>
</feature>
<name>A0A8B7NVU2_HYAAZ</name>
<gene>
    <name evidence="4" type="primary">LOC108674455</name>
</gene>
<feature type="region of interest" description="Disordered" evidence="1">
    <location>
        <begin position="404"/>
        <end position="586"/>
    </location>
</feature>
<keyword evidence="3" id="KW-1185">Reference proteome</keyword>
<dbReference type="AlphaFoldDB" id="A0A8B7NVU2"/>
<feature type="compositionally biased region" description="Polar residues" evidence="1">
    <location>
        <begin position="449"/>
        <end position="525"/>
    </location>
</feature>
<accession>A0A8B7NVU2</accession>
<proteinExistence type="predicted"/>